<dbReference type="InterPro" id="IPR018627">
    <property type="entry name" value="ELP6"/>
</dbReference>
<accession>A0A369K601</accession>
<dbReference type="InParanoid" id="A0A369K601"/>
<dbReference type="Proteomes" id="UP000076154">
    <property type="component" value="Unassembled WGS sequence"/>
</dbReference>
<dbReference type="UniPathway" id="UPA00988"/>
<dbReference type="OrthoDB" id="9995306at2759"/>
<dbReference type="PANTHER" id="PTHR16184:SF6">
    <property type="entry name" value="ELONGATOR COMPLEX PROTEIN 6"/>
    <property type="match status" value="1"/>
</dbReference>
<proteinExistence type="inferred from homology"/>
<dbReference type="Pfam" id="PF09807">
    <property type="entry name" value="ELP6"/>
    <property type="match status" value="1"/>
</dbReference>
<evidence type="ECO:0000313" key="4">
    <source>
        <dbReference type="Proteomes" id="UP000076154"/>
    </source>
</evidence>
<dbReference type="PANTHER" id="PTHR16184">
    <property type="entry name" value="ELONGATOR COMPLEX PROTEIN 6"/>
    <property type="match status" value="1"/>
</dbReference>
<reference evidence="3" key="1">
    <citation type="submission" date="2018-04" db="EMBL/GenBank/DDBJ databases">
        <title>Whole genome sequencing of Hypsizygus marmoreus.</title>
        <authorList>
            <person name="Choi I.-G."/>
            <person name="Min B."/>
            <person name="Kim J.-G."/>
            <person name="Kim S."/>
            <person name="Oh Y.-L."/>
            <person name="Kong W.-S."/>
            <person name="Park H."/>
            <person name="Jeong J."/>
            <person name="Song E.-S."/>
        </authorList>
    </citation>
    <scope>NUCLEOTIDE SEQUENCE [LARGE SCALE GENOMIC DNA]</scope>
    <source>
        <strain evidence="3">51987-8</strain>
    </source>
</reference>
<organism evidence="3 4">
    <name type="scientific">Hypsizygus marmoreus</name>
    <name type="common">White beech mushroom</name>
    <name type="synonym">Agaricus marmoreus</name>
    <dbReference type="NCBI Taxonomy" id="39966"/>
    <lineage>
        <taxon>Eukaryota</taxon>
        <taxon>Fungi</taxon>
        <taxon>Dikarya</taxon>
        <taxon>Basidiomycota</taxon>
        <taxon>Agaricomycotina</taxon>
        <taxon>Agaricomycetes</taxon>
        <taxon>Agaricomycetidae</taxon>
        <taxon>Agaricales</taxon>
        <taxon>Tricholomatineae</taxon>
        <taxon>Lyophyllaceae</taxon>
        <taxon>Hypsizygus</taxon>
    </lineage>
</organism>
<keyword evidence="4" id="KW-1185">Reference proteome</keyword>
<dbReference type="AlphaFoldDB" id="A0A369K601"/>
<dbReference type="Gene3D" id="3.40.50.300">
    <property type="entry name" value="P-loop containing nucleotide triphosphate hydrolases"/>
    <property type="match status" value="1"/>
</dbReference>
<evidence type="ECO:0000256" key="1">
    <source>
        <dbReference type="ARBA" id="ARBA00005043"/>
    </source>
</evidence>
<comment type="pathway">
    <text evidence="1">tRNA modification; 5-methoxycarbonylmethyl-2-thiouridine-tRNA biosynthesis.</text>
</comment>
<dbReference type="STRING" id="39966.A0A369K601"/>
<sequence length="238" mass="25840">MLSPFNLPEGILLLITDELSSPADFLLHRHLASHIKEAKDGKTVILSVSEDVGRWKAVAAKSNINVSQHLDSGGLIFLDVLSQVRSSLEAGQPSLRSLMDLVVPTLAPSDSPLLVILDDISSLEWIGFSLLDITRFSRALYAKCRKANATLLIRHHNVTPDEPDDLFRHLLQLCTYHMEVRSLASGRSGSVSGEIALHSGLSAIPRTVKLIPRSSAIQYRLTDNGAVFFGRGTGGGVL</sequence>
<comment type="similarity">
    <text evidence="2">Belongs to the ELP6 family.</text>
</comment>
<comment type="caution">
    <text evidence="3">The sequence shown here is derived from an EMBL/GenBank/DDBJ whole genome shotgun (WGS) entry which is preliminary data.</text>
</comment>
<dbReference type="InterPro" id="IPR027417">
    <property type="entry name" value="P-loop_NTPase"/>
</dbReference>
<name>A0A369K601_HYPMA</name>
<dbReference type="GO" id="GO:0002098">
    <property type="term" value="P:tRNA wobble uridine modification"/>
    <property type="evidence" value="ECO:0007669"/>
    <property type="project" value="InterPro"/>
</dbReference>
<evidence type="ECO:0000313" key="3">
    <source>
        <dbReference type="EMBL" id="RDB27283.1"/>
    </source>
</evidence>
<dbReference type="EMBL" id="LUEZ02000017">
    <property type="protein sequence ID" value="RDB27283.1"/>
    <property type="molecule type" value="Genomic_DNA"/>
</dbReference>
<dbReference type="CDD" id="cd19495">
    <property type="entry name" value="Elp6"/>
    <property type="match status" value="1"/>
</dbReference>
<gene>
    <name evidence="3" type="primary">elp6</name>
    <name evidence="3" type="ORF">Hypma_004374</name>
</gene>
<protein>
    <submittedName>
        <fullName evidence="3">Elongator complex protein 6</fullName>
    </submittedName>
</protein>
<dbReference type="GO" id="GO:0033588">
    <property type="term" value="C:elongator holoenzyme complex"/>
    <property type="evidence" value="ECO:0007669"/>
    <property type="project" value="InterPro"/>
</dbReference>
<evidence type="ECO:0000256" key="2">
    <source>
        <dbReference type="ARBA" id="ARBA00008837"/>
    </source>
</evidence>